<feature type="non-terminal residue" evidence="1">
    <location>
        <position position="1"/>
    </location>
</feature>
<protein>
    <submittedName>
        <fullName evidence="1">Uncharacterized protein</fullName>
    </submittedName>
</protein>
<sequence length="78" mass="8910">PLFGKLMMEDYQDILVETRPFHSSRKISTGPSLNKMSSDISDDAEYVISPKPKDRIQACTCLYPYQLHLGKMSVWTLS</sequence>
<keyword evidence="2" id="KW-1185">Reference proteome</keyword>
<dbReference type="Proteomes" id="UP001341840">
    <property type="component" value="Unassembled WGS sequence"/>
</dbReference>
<name>A0ABU6T159_9FABA</name>
<gene>
    <name evidence="1" type="ORF">PIB30_113286</name>
</gene>
<organism evidence="1 2">
    <name type="scientific">Stylosanthes scabra</name>
    <dbReference type="NCBI Taxonomy" id="79078"/>
    <lineage>
        <taxon>Eukaryota</taxon>
        <taxon>Viridiplantae</taxon>
        <taxon>Streptophyta</taxon>
        <taxon>Embryophyta</taxon>
        <taxon>Tracheophyta</taxon>
        <taxon>Spermatophyta</taxon>
        <taxon>Magnoliopsida</taxon>
        <taxon>eudicotyledons</taxon>
        <taxon>Gunneridae</taxon>
        <taxon>Pentapetalae</taxon>
        <taxon>rosids</taxon>
        <taxon>fabids</taxon>
        <taxon>Fabales</taxon>
        <taxon>Fabaceae</taxon>
        <taxon>Papilionoideae</taxon>
        <taxon>50 kb inversion clade</taxon>
        <taxon>dalbergioids sensu lato</taxon>
        <taxon>Dalbergieae</taxon>
        <taxon>Pterocarpus clade</taxon>
        <taxon>Stylosanthes</taxon>
    </lineage>
</organism>
<reference evidence="1 2" key="1">
    <citation type="journal article" date="2023" name="Plants (Basel)">
        <title>Bridging the Gap: Combining Genomics and Transcriptomics Approaches to Understand Stylosanthes scabra, an Orphan Legume from the Brazilian Caatinga.</title>
        <authorList>
            <person name="Ferreira-Neto J.R.C."/>
            <person name="da Silva M.D."/>
            <person name="Binneck E."/>
            <person name="de Melo N.F."/>
            <person name="da Silva R.H."/>
            <person name="de Melo A.L.T.M."/>
            <person name="Pandolfi V."/>
            <person name="Bustamante F.O."/>
            <person name="Brasileiro-Vidal A.C."/>
            <person name="Benko-Iseppon A.M."/>
        </authorList>
    </citation>
    <scope>NUCLEOTIDE SEQUENCE [LARGE SCALE GENOMIC DNA]</scope>
    <source>
        <tissue evidence="1">Leaves</tissue>
    </source>
</reference>
<evidence type="ECO:0000313" key="1">
    <source>
        <dbReference type="EMBL" id="MED6142392.1"/>
    </source>
</evidence>
<evidence type="ECO:0000313" key="2">
    <source>
        <dbReference type="Proteomes" id="UP001341840"/>
    </source>
</evidence>
<accession>A0ABU6T159</accession>
<dbReference type="EMBL" id="JASCZI010069403">
    <property type="protein sequence ID" value="MED6142392.1"/>
    <property type="molecule type" value="Genomic_DNA"/>
</dbReference>
<proteinExistence type="predicted"/>
<comment type="caution">
    <text evidence="1">The sequence shown here is derived from an EMBL/GenBank/DDBJ whole genome shotgun (WGS) entry which is preliminary data.</text>
</comment>